<dbReference type="InterPro" id="IPR008271">
    <property type="entry name" value="Ser/Thr_kinase_AS"/>
</dbReference>
<evidence type="ECO:0000256" key="3">
    <source>
        <dbReference type="ARBA" id="ARBA00022679"/>
    </source>
</evidence>
<dbReference type="InterPro" id="IPR000719">
    <property type="entry name" value="Prot_kinase_dom"/>
</dbReference>
<dbReference type="GO" id="GO:0004674">
    <property type="term" value="F:protein serine/threonine kinase activity"/>
    <property type="evidence" value="ECO:0007669"/>
    <property type="project" value="UniProtKB-KW"/>
</dbReference>
<evidence type="ECO:0000256" key="2">
    <source>
        <dbReference type="ARBA" id="ARBA00022527"/>
    </source>
</evidence>
<dbReference type="SUPFAM" id="SSF56112">
    <property type="entry name" value="Protein kinase-like (PK-like)"/>
    <property type="match status" value="1"/>
</dbReference>
<dbReference type="Proteomes" id="UP000317039">
    <property type="component" value="Chromosome"/>
</dbReference>
<reference evidence="8 9" key="1">
    <citation type="submission" date="2019-07" db="EMBL/GenBank/DDBJ databases">
        <title>Complete Genome Sequence and Methylome Analysis of Nocardia otitidis-caviarum NEB252.</title>
        <authorList>
            <person name="Fomenkov A."/>
            <person name="Anton B.P."/>
            <person name="Vincze T."/>
            <person name="Roberts R.J."/>
        </authorList>
    </citation>
    <scope>NUCLEOTIDE SEQUENCE [LARGE SCALE GENOMIC DNA]</scope>
    <source>
        <strain evidence="8 9">NEB252</strain>
    </source>
</reference>
<name>A0A516NI61_9NOCA</name>
<dbReference type="GeneID" id="80332221"/>
<gene>
    <name evidence="8" type="ORF">FOH10_07415</name>
</gene>
<dbReference type="Pfam" id="PF00069">
    <property type="entry name" value="Pkinase"/>
    <property type="match status" value="1"/>
</dbReference>
<dbReference type="Gene3D" id="3.30.200.20">
    <property type="entry name" value="Phosphorylase Kinase, domain 1"/>
    <property type="match status" value="1"/>
</dbReference>
<dbReference type="EC" id="2.7.11.1" evidence="1"/>
<keyword evidence="4" id="KW-0547">Nucleotide-binding</keyword>
<dbReference type="PROSITE" id="PS00108">
    <property type="entry name" value="PROTEIN_KINASE_ST"/>
    <property type="match status" value="1"/>
</dbReference>
<dbReference type="PANTHER" id="PTHR43289">
    <property type="entry name" value="MITOGEN-ACTIVATED PROTEIN KINASE KINASE KINASE 20-RELATED"/>
    <property type="match status" value="1"/>
</dbReference>
<dbReference type="PROSITE" id="PS50011">
    <property type="entry name" value="PROTEIN_KINASE_DOM"/>
    <property type="match status" value="1"/>
</dbReference>
<keyword evidence="6" id="KW-0067">ATP-binding</keyword>
<evidence type="ECO:0000256" key="4">
    <source>
        <dbReference type="ARBA" id="ARBA00022741"/>
    </source>
</evidence>
<evidence type="ECO:0000313" key="9">
    <source>
        <dbReference type="Proteomes" id="UP000317039"/>
    </source>
</evidence>
<dbReference type="RefSeq" id="WP_143980162.1">
    <property type="nucleotide sequence ID" value="NZ_CP041695.1"/>
</dbReference>
<dbReference type="SMART" id="SM00220">
    <property type="entry name" value="S_TKc"/>
    <property type="match status" value="1"/>
</dbReference>
<dbReference type="CDD" id="cd14014">
    <property type="entry name" value="STKc_PknB_like"/>
    <property type="match status" value="1"/>
</dbReference>
<organism evidence="8 9">
    <name type="scientific">Nocardia otitidiscaviarum</name>
    <dbReference type="NCBI Taxonomy" id="1823"/>
    <lineage>
        <taxon>Bacteria</taxon>
        <taxon>Bacillati</taxon>
        <taxon>Actinomycetota</taxon>
        <taxon>Actinomycetes</taxon>
        <taxon>Mycobacteriales</taxon>
        <taxon>Nocardiaceae</taxon>
        <taxon>Nocardia</taxon>
    </lineage>
</organism>
<accession>A0A516NI61</accession>
<dbReference type="Gene3D" id="1.10.510.10">
    <property type="entry name" value="Transferase(Phosphotransferase) domain 1"/>
    <property type="match status" value="1"/>
</dbReference>
<feature type="domain" description="Protein kinase" evidence="7">
    <location>
        <begin position="10"/>
        <end position="278"/>
    </location>
</feature>
<keyword evidence="3" id="KW-0808">Transferase</keyword>
<dbReference type="InterPro" id="IPR011009">
    <property type="entry name" value="Kinase-like_dom_sf"/>
</dbReference>
<keyword evidence="5 8" id="KW-0418">Kinase</keyword>
<evidence type="ECO:0000256" key="6">
    <source>
        <dbReference type="ARBA" id="ARBA00022840"/>
    </source>
</evidence>
<evidence type="ECO:0000313" key="8">
    <source>
        <dbReference type="EMBL" id="QDP78594.1"/>
    </source>
</evidence>
<dbReference type="PANTHER" id="PTHR43289:SF6">
    <property type="entry name" value="SERINE_THREONINE-PROTEIN KINASE NEKL-3"/>
    <property type="match status" value="1"/>
</dbReference>
<sequence length="516" mass="56742">MRVRRIDNRYELTEQISSGGMGSVWRGYDIVLDRAVAVKTIRVDQVVTAEQAEEFTERFRREARVTARIRHHGVPQVFDAVLDASFETVYLVMELIDGVPLQNYIDPDHPLPLSWVASVAAQIATVLSYAHALPVVHRDLKPGNVLITRDGSVKVIDFGIAAILDGSAPKLTVTGQQIGTLRYMSPERVHGRRVTPLSDLYALGCLMHEMISGRPLFEADSEFSIMIAHAEQAPTPLRRLGLDVPAEFEQLVLDLVQKDPHRRPADAYSVYERLLPFLPGPGTPIPPTELYLPGFPDPTRVFRRPNAPLETGQIEATRLRPQAAAPTAPMSAQHLQTAITDAEDRYVQLVRAGRYTQAADALRAVIDSAAAALGKENVQVLTLRKDVAAAWALAGEDRRACREFDLLAKAYQRAEGRFSRSALECRAGAARARMALGDIESGLAELEQILAEVTTADGSGSELALDLRFEIGDLKREIGDLPAARTMLQALLDDLMMIRGPRDPFTVEVGELLAAL</sequence>
<proteinExistence type="predicted"/>
<dbReference type="Gene3D" id="1.25.40.10">
    <property type="entry name" value="Tetratricopeptide repeat domain"/>
    <property type="match status" value="1"/>
</dbReference>
<dbReference type="AlphaFoldDB" id="A0A516NI61"/>
<evidence type="ECO:0000256" key="1">
    <source>
        <dbReference type="ARBA" id="ARBA00012513"/>
    </source>
</evidence>
<dbReference type="InterPro" id="IPR011990">
    <property type="entry name" value="TPR-like_helical_dom_sf"/>
</dbReference>
<protein>
    <recommendedName>
        <fullName evidence="1">non-specific serine/threonine protein kinase</fullName>
        <ecNumber evidence="1">2.7.11.1</ecNumber>
    </recommendedName>
</protein>
<dbReference type="GO" id="GO:0005524">
    <property type="term" value="F:ATP binding"/>
    <property type="evidence" value="ECO:0007669"/>
    <property type="project" value="UniProtKB-KW"/>
</dbReference>
<evidence type="ECO:0000256" key="5">
    <source>
        <dbReference type="ARBA" id="ARBA00022777"/>
    </source>
</evidence>
<evidence type="ECO:0000259" key="7">
    <source>
        <dbReference type="PROSITE" id="PS50011"/>
    </source>
</evidence>
<keyword evidence="2 8" id="KW-0723">Serine/threonine-protein kinase</keyword>
<dbReference type="KEGG" id="nod:FOH10_07415"/>
<dbReference type="EMBL" id="CP041695">
    <property type="protein sequence ID" value="QDP78594.1"/>
    <property type="molecule type" value="Genomic_DNA"/>
</dbReference>